<evidence type="ECO:0000256" key="4">
    <source>
        <dbReference type="ARBA" id="ARBA00022741"/>
    </source>
</evidence>
<dbReference type="PROSITE" id="PS50929">
    <property type="entry name" value="ABC_TM1F"/>
    <property type="match status" value="2"/>
</dbReference>
<dbReference type="InterPro" id="IPR017871">
    <property type="entry name" value="ABC_transporter-like_CS"/>
</dbReference>
<keyword evidence="2" id="KW-0813">Transport</keyword>
<evidence type="ECO:0000256" key="5">
    <source>
        <dbReference type="ARBA" id="ARBA00022840"/>
    </source>
</evidence>
<dbReference type="CDD" id="cd18580">
    <property type="entry name" value="ABC_6TM_ABCC_D2"/>
    <property type="match status" value="1"/>
</dbReference>
<feature type="domain" description="ABC transporter" evidence="9">
    <location>
        <begin position="903"/>
        <end position="1151"/>
    </location>
</feature>
<dbReference type="GO" id="GO:0016887">
    <property type="term" value="F:ATP hydrolysis activity"/>
    <property type="evidence" value="ECO:0007669"/>
    <property type="project" value="InterPro"/>
</dbReference>
<feature type="transmembrane region" description="Helical" evidence="8">
    <location>
        <begin position="589"/>
        <end position="609"/>
    </location>
</feature>
<dbReference type="InterPro" id="IPR050173">
    <property type="entry name" value="ABC_transporter_C-like"/>
</dbReference>
<evidence type="ECO:0000256" key="8">
    <source>
        <dbReference type="SAM" id="Phobius"/>
    </source>
</evidence>
<dbReference type="PANTHER" id="PTHR24223">
    <property type="entry name" value="ATP-BINDING CASSETTE SUB-FAMILY C"/>
    <property type="match status" value="1"/>
</dbReference>
<feature type="transmembrane region" description="Helical" evidence="8">
    <location>
        <begin position="250"/>
        <end position="271"/>
    </location>
</feature>
<evidence type="ECO:0000256" key="7">
    <source>
        <dbReference type="ARBA" id="ARBA00023136"/>
    </source>
</evidence>
<feature type="transmembrane region" description="Helical" evidence="8">
    <location>
        <begin position="715"/>
        <end position="739"/>
    </location>
</feature>
<dbReference type="Gene3D" id="1.20.1560.10">
    <property type="entry name" value="ABC transporter type 1, transmembrane domain"/>
    <property type="match status" value="2"/>
</dbReference>
<dbReference type="GO" id="GO:0016020">
    <property type="term" value="C:membrane"/>
    <property type="evidence" value="ECO:0007669"/>
    <property type="project" value="UniProtKB-SubCell"/>
</dbReference>
<dbReference type="SUPFAM" id="SSF90123">
    <property type="entry name" value="ABC transporter transmembrane region"/>
    <property type="match status" value="2"/>
</dbReference>
<sequence length="1152" mass="125753">MESSICVSQVSEGVAIKFVNGTSDTILAANSGLRLLLFATTVYMGIAISAAIYQSRINRLRVMVRGALIGLIHHKSLNLTHDRSQGSSALTLITSDIDSVESVGETFHETWARLVEVVTGTALLASYIQWFAFLPLAIIFGKSCSRMSAYVAKHLENRQKAWNEATQSRIAATTSTLEGIKSLKIMGMEDAVQSQILHLRSKEIQISKPFRWILVAYNASANALGILAPVLTLILFAMSSKSDRLQADQIFTSLALLAMVTHPANMVMTLIPQAISAMSNFDRIQTYITQPSIQDSRKYSPHDSIQRPATIQDITIQRSLLASPILLDVSQPLDRGEILICAGAVGSGKTTLAMAILGEVTPTKGSICISSKKIAFCAQGPWLPSVAIREAISGHLVDLDIEWYKTVVEACGLVSDFDSFVGGDMALIENNGMNLSGGQKQRIALARAVYSKYEILVLDDPFSALDPAVTDHIVQRLLGPRGLFRKMGTTVFLISNSKELFPIADRVLLLQDSRLHLQAPTHPQDPKASIGAPAMPENPFSSAPRHETPKVAAPIRKLHLDDAADEISRRTGDLAIYDYYIDAIGRTKVLILVACTAAFAFGSTFAQYVLKWATESAPESLAFYMSLYAAVSSIAWMATSGTMWCAQLIVAVNSGAVLHANLLDRILKAPLSYFTATDLGAIVNRFGQDINVVDKQLPPTLANFSTQTFKLAMQLILLLKIRPVMAVTVPVCAICVYFIQRIYLRTSRQLRFLELESRSSVFTNFLDTASGIVTIRAFGWKDKFENENIKSLDLSQKPFYILLCLQCWLKMIMDCIIAIFAVILIAFTVLYRNTTTGADLGVALNLLIVANTTLLRLVQSWTSLETSLGSISRLKSIQDCVPSEDGVGGTLDPDLQWPSSGNLQVNGISVAYSESAALSLSNLSLAVYPGQKVIVIGRTGSGKSTLMLSLLQLLRPRQGSILIDDINIGQLSPRTVRKRGFIAVPQDGFSIPTASLRFNLDPYHTSSDQDISWCLERTGLWDKIHSASVIPTSEMKNMNIDTRSLLDLPMSSFLPFSAGQLQLFALSRTLLRIRSSGPRKPVIILDEASSSLDSETESILTDMLRHDLQGHTIVMIAHRVAGITGAMRPGVDAIATMQDGKLQTVTLMGRSG</sequence>
<keyword evidence="7 8" id="KW-0472">Membrane</keyword>
<dbReference type="PROSITE" id="PS50893">
    <property type="entry name" value="ABC_TRANSPORTER_2"/>
    <property type="match status" value="2"/>
</dbReference>
<feature type="domain" description="ABC transporter" evidence="9">
    <location>
        <begin position="311"/>
        <end position="537"/>
    </location>
</feature>
<dbReference type="PROSITE" id="PS00211">
    <property type="entry name" value="ABC_TRANSPORTER_1"/>
    <property type="match status" value="2"/>
</dbReference>
<dbReference type="Proteomes" id="UP000191408">
    <property type="component" value="Unassembled WGS sequence"/>
</dbReference>
<protein>
    <recommendedName>
        <fullName evidence="13">ABC transmembrane type-1 domain-containing protein</fullName>
    </recommendedName>
</protein>
<evidence type="ECO:0000256" key="3">
    <source>
        <dbReference type="ARBA" id="ARBA00022692"/>
    </source>
</evidence>
<keyword evidence="3 8" id="KW-0812">Transmembrane</keyword>
<proteinExistence type="predicted"/>
<evidence type="ECO:0000259" key="10">
    <source>
        <dbReference type="PROSITE" id="PS50929"/>
    </source>
</evidence>
<dbReference type="AlphaFoldDB" id="A0A1V6NDG7"/>
<dbReference type="GO" id="GO:0005524">
    <property type="term" value="F:ATP binding"/>
    <property type="evidence" value="ECO:0007669"/>
    <property type="project" value="UniProtKB-KW"/>
</dbReference>
<evidence type="ECO:0000313" key="12">
    <source>
        <dbReference type="Proteomes" id="UP000191408"/>
    </source>
</evidence>
<feature type="transmembrane region" description="Helical" evidence="8">
    <location>
        <begin position="799"/>
        <end position="828"/>
    </location>
</feature>
<evidence type="ECO:0008006" key="13">
    <source>
        <dbReference type="Google" id="ProtNLM"/>
    </source>
</evidence>
<organism evidence="11 12">
    <name type="scientific">Penicillium polonicum</name>
    <dbReference type="NCBI Taxonomy" id="60169"/>
    <lineage>
        <taxon>Eukaryota</taxon>
        <taxon>Fungi</taxon>
        <taxon>Dikarya</taxon>
        <taxon>Ascomycota</taxon>
        <taxon>Pezizomycotina</taxon>
        <taxon>Eurotiomycetes</taxon>
        <taxon>Eurotiomycetidae</taxon>
        <taxon>Eurotiales</taxon>
        <taxon>Aspergillaceae</taxon>
        <taxon>Penicillium</taxon>
    </lineage>
</organism>
<feature type="domain" description="ABC transmembrane type-1" evidence="10">
    <location>
        <begin position="589"/>
        <end position="866"/>
    </location>
</feature>
<accession>A0A1V6NDG7</accession>
<dbReference type="InterPro" id="IPR044726">
    <property type="entry name" value="ABCC_6TM_D2"/>
</dbReference>
<dbReference type="InterPro" id="IPR003439">
    <property type="entry name" value="ABC_transporter-like_ATP-bd"/>
</dbReference>
<evidence type="ECO:0000256" key="6">
    <source>
        <dbReference type="ARBA" id="ARBA00022989"/>
    </source>
</evidence>
<evidence type="ECO:0000259" key="9">
    <source>
        <dbReference type="PROSITE" id="PS50893"/>
    </source>
</evidence>
<reference evidence="12" key="1">
    <citation type="journal article" date="2017" name="Nat. Microbiol.">
        <title>Global analysis of biosynthetic gene clusters reveals vast potential of secondary metabolite production in Penicillium species.</title>
        <authorList>
            <person name="Nielsen J.C."/>
            <person name="Grijseels S."/>
            <person name="Prigent S."/>
            <person name="Ji B."/>
            <person name="Dainat J."/>
            <person name="Nielsen K.F."/>
            <person name="Frisvad J.C."/>
            <person name="Workman M."/>
            <person name="Nielsen J."/>
        </authorList>
    </citation>
    <scope>NUCLEOTIDE SEQUENCE [LARGE SCALE GENOMIC DNA]</scope>
    <source>
        <strain evidence="12">IBT 4502</strain>
    </source>
</reference>
<feature type="domain" description="ABC transmembrane type-1" evidence="10">
    <location>
        <begin position="6"/>
        <end position="276"/>
    </location>
</feature>
<dbReference type="PANTHER" id="PTHR24223:SF345">
    <property type="entry name" value="ABC MULTIDRUG TRANSPORTER (EUROFUNG)"/>
    <property type="match status" value="1"/>
</dbReference>
<dbReference type="InterPro" id="IPR036640">
    <property type="entry name" value="ABC1_TM_sf"/>
</dbReference>
<evidence type="ECO:0000256" key="1">
    <source>
        <dbReference type="ARBA" id="ARBA00004141"/>
    </source>
</evidence>
<feature type="transmembrane region" description="Helical" evidence="8">
    <location>
        <begin position="621"/>
        <end position="639"/>
    </location>
</feature>
<keyword evidence="12" id="KW-1185">Reference proteome</keyword>
<dbReference type="Pfam" id="PF00664">
    <property type="entry name" value="ABC_membrane"/>
    <property type="match status" value="2"/>
</dbReference>
<name>A0A1V6NDG7_PENPO</name>
<keyword evidence="5" id="KW-0067">ATP-binding</keyword>
<dbReference type="Pfam" id="PF00005">
    <property type="entry name" value="ABC_tran"/>
    <property type="match status" value="2"/>
</dbReference>
<feature type="transmembrane region" description="Helical" evidence="8">
    <location>
        <begin position="212"/>
        <end position="238"/>
    </location>
</feature>
<evidence type="ECO:0000313" key="11">
    <source>
        <dbReference type="EMBL" id="OQD62619.1"/>
    </source>
</evidence>
<dbReference type="InterPro" id="IPR027417">
    <property type="entry name" value="P-loop_NTPase"/>
</dbReference>
<dbReference type="InterPro" id="IPR003593">
    <property type="entry name" value="AAA+_ATPase"/>
</dbReference>
<dbReference type="GO" id="GO:0140359">
    <property type="term" value="F:ABC-type transporter activity"/>
    <property type="evidence" value="ECO:0007669"/>
    <property type="project" value="InterPro"/>
</dbReference>
<dbReference type="InterPro" id="IPR011527">
    <property type="entry name" value="ABC1_TM_dom"/>
</dbReference>
<comment type="caution">
    <text evidence="11">The sequence shown here is derived from an EMBL/GenBank/DDBJ whole genome shotgun (WGS) entry which is preliminary data.</text>
</comment>
<dbReference type="OrthoDB" id="4139357at2759"/>
<dbReference type="SUPFAM" id="SSF52540">
    <property type="entry name" value="P-loop containing nucleoside triphosphate hydrolases"/>
    <property type="match status" value="2"/>
</dbReference>
<comment type="subcellular location">
    <subcellularLocation>
        <location evidence="1">Membrane</location>
        <topology evidence="1">Multi-pass membrane protein</topology>
    </subcellularLocation>
</comment>
<gene>
    <name evidence="11" type="ORF">PENPOL_c011G05872</name>
</gene>
<evidence type="ECO:0000256" key="2">
    <source>
        <dbReference type="ARBA" id="ARBA00022448"/>
    </source>
</evidence>
<dbReference type="EMBL" id="MDYM01000011">
    <property type="protein sequence ID" value="OQD62619.1"/>
    <property type="molecule type" value="Genomic_DNA"/>
</dbReference>
<dbReference type="Gene3D" id="3.40.50.300">
    <property type="entry name" value="P-loop containing nucleotide triphosphate hydrolases"/>
    <property type="match status" value="2"/>
</dbReference>
<feature type="transmembrane region" description="Helical" evidence="8">
    <location>
        <begin position="33"/>
        <end position="53"/>
    </location>
</feature>
<keyword evidence="4" id="KW-0547">Nucleotide-binding</keyword>
<dbReference type="STRING" id="60169.A0A1V6NDG7"/>
<keyword evidence="6 8" id="KW-1133">Transmembrane helix</keyword>
<dbReference type="SMART" id="SM00382">
    <property type="entry name" value="AAA"/>
    <property type="match status" value="2"/>
</dbReference>